<feature type="non-terminal residue" evidence="12">
    <location>
        <position position="547"/>
    </location>
</feature>
<dbReference type="Proteomes" id="UP000229766">
    <property type="component" value="Unassembled WGS sequence"/>
</dbReference>
<accession>A0A2M8L2F3</accession>
<evidence type="ECO:0000313" key="13">
    <source>
        <dbReference type="Proteomes" id="UP000229766"/>
    </source>
</evidence>
<evidence type="ECO:0000256" key="5">
    <source>
        <dbReference type="ARBA" id="ARBA00022960"/>
    </source>
</evidence>
<evidence type="ECO:0000256" key="1">
    <source>
        <dbReference type="ARBA" id="ARBA00004370"/>
    </source>
</evidence>
<dbReference type="PANTHER" id="PTHR32282:SF11">
    <property type="entry name" value="PENICILLIN-BINDING PROTEIN 1B"/>
    <property type="match status" value="1"/>
</dbReference>
<feature type="domain" description="Penicillin-binding protein transpeptidase" evidence="11">
    <location>
        <begin position="91"/>
        <end position="379"/>
    </location>
</feature>
<comment type="caution">
    <text evidence="12">The sequence shown here is derived from an EMBL/GenBank/DDBJ whole genome shotgun (WGS) entry which is preliminary data.</text>
</comment>
<comment type="subcellular location">
    <subcellularLocation>
        <location evidence="1">Membrane</location>
    </subcellularLocation>
</comment>
<dbReference type="InterPro" id="IPR050396">
    <property type="entry name" value="Glycosyltr_51/Transpeptidase"/>
</dbReference>
<evidence type="ECO:0000256" key="10">
    <source>
        <dbReference type="ARBA" id="ARBA00049902"/>
    </source>
</evidence>
<proteinExistence type="predicted"/>
<dbReference type="EC" id="2.4.99.28" evidence="9"/>
<dbReference type="PANTHER" id="PTHR32282">
    <property type="entry name" value="BINDING PROTEIN TRANSPEPTIDASE, PUTATIVE-RELATED"/>
    <property type="match status" value="1"/>
</dbReference>
<dbReference type="GO" id="GO:0008658">
    <property type="term" value="F:penicillin binding"/>
    <property type="evidence" value="ECO:0007669"/>
    <property type="project" value="InterPro"/>
</dbReference>
<dbReference type="SUPFAM" id="SSF56601">
    <property type="entry name" value="beta-lactamase/transpeptidase-like"/>
    <property type="match status" value="1"/>
</dbReference>
<evidence type="ECO:0000256" key="2">
    <source>
        <dbReference type="ARBA" id="ARBA00022475"/>
    </source>
</evidence>
<evidence type="ECO:0000256" key="9">
    <source>
        <dbReference type="ARBA" id="ARBA00044770"/>
    </source>
</evidence>
<reference evidence="13" key="1">
    <citation type="submission" date="2017-09" db="EMBL/GenBank/DDBJ databases">
        <title>Depth-based differentiation of microbial function through sediment-hosted aquifers and enrichment of novel symbionts in the deep terrestrial subsurface.</title>
        <authorList>
            <person name="Probst A.J."/>
            <person name="Ladd B."/>
            <person name="Jarett J.K."/>
            <person name="Geller-Mcgrath D.E."/>
            <person name="Sieber C.M.K."/>
            <person name="Emerson J.B."/>
            <person name="Anantharaman K."/>
            <person name="Thomas B.C."/>
            <person name="Malmstrom R."/>
            <person name="Stieglmeier M."/>
            <person name="Klingl A."/>
            <person name="Woyke T."/>
            <person name="Ryan C.M."/>
            <person name="Banfield J.F."/>
        </authorList>
    </citation>
    <scope>NUCLEOTIDE SEQUENCE [LARGE SCALE GENOMIC DNA]</scope>
</reference>
<evidence type="ECO:0000256" key="8">
    <source>
        <dbReference type="ARBA" id="ARBA00023316"/>
    </source>
</evidence>
<keyword evidence="4" id="KW-0808">Transferase</keyword>
<protein>
    <recommendedName>
        <fullName evidence="9">peptidoglycan glycosyltransferase</fullName>
        <ecNumber evidence="9">2.4.99.28</ecNumber>
    </recommendedName>
</protein>
<name>A0A2M8L2F3_9BACT</name>
<evidence type="ECO:0000256" key="7">
    <source>
        <dbReference type="ARBA" id="ARBA00023136"/>
    </source>
</evidence>
<dbReference type="EMBL" id="PFEI01000043">
    <property type="protein sequence ID" value="PJE67076.1"/>
    <property type="molecule type" value="Genomic_DNA"/>
</dbReference>
<dbReference type="Pfam" id="PF00905">
    <property type="entry name" value="Transpeptidase"/>
    <property type="match status" value="1"/>
</dbReference>
<keyword evidence="7" id="KW-0472">Membrane</keyword>
<dbReference type="Gene3D" id="3.40.710.10">
    <property type="entry name" value="DD-peptidase/beta-lactamase superfamily"/>
    <property type="match status" value="1"/>
</dbReference>
<evidence type="ECO:0000259" key="11">
    <source>
        <dbReference type="Pfam" id="PF00905"/>
    </source>
</evidence>
<dbReference type="GO" id="GO:0008955">
    <property type="term" value="F:peptidoglycan glycosyltransferase activity"/>
    <property type="evidence" value="ECO:0007669"/>
    <property type="project" value="UniProtKB-EC"/>
</dbReference>
<dbReference type="GO" id="GO:0009252">
    <property type="term" value="P:peptidoglycan biosynthetic process"/>
    <property type="evidence" value="ECO:0007669"/>
    <property type="project" value="UniProtKB-KW"/>
</dbReference>
<dbReference type="GO" id="GO:0016020">
    <property type="term" value="C:membrane"/>
    <property type="evidence" value="ECO:0007669"/>
    <property type="project" value="UniProtKB-SubCell"/>
</dbReference>
<dbReference type="AlphaFoldDB" id="A0A2M8L2F3"/>
<evidence type="ECO:0000256" key="4">
    <source>
        <dbReference type="ARBA" id="ARBA00022679"/>
    </source>
</evidence>
<evidence type="ECO:0000313" key="12">
    <source>
        <dbReference type="EMBL" id="PJE67076.1"/>
    </source>
</evidence>
<comment type="catalytic activity">
    <reaction evidence="10">
        <text>[GlcNAc-(1-&gt;4)-Mur2Ac(oyl-L-Ala-gamma-D-Glu-L-Lys-D-Ala-D-Ala)](n)-di-trans,octa-cis-undecaprenyl diphosphate + beta-D-GlcNAc-(1-&gt;4)-Mur2Ac(oyl-L-Ala-gamma-D-Glu-L-Lys-D-Ala-D-Ala)-di-trans,octa-cis-undecaprenyl diphosphate = [GlcNAc-(1-&gt;4)-Mur2Ac(oyl-L-Ala-gamma-D-Glu-L-Lys-D-Ala-D-Ala)](n+1)-di-trans,octa-cis-undecaprenyl diphosphate + di-trans,octa-cis-undecaprenyl diphosphate + H(+)</text>
        <dbReference type="Rhea" id="RHEA:23708"/>
        <dbReference type="Rhea" id="RHEA-COMP:9602"/>
        <dbReference type="Rhea" id="RHEA-COMP:9603"/>
        <dbReference type="ChEBI" id="CHEBI:15378"/>
        <dbReference type="ChEBI" id="CHEBI:58405"/>
        <dbReference type="ChEBI" id="CHEBI:60033"/>
        <dbReference type="ChEBI" id="CHEBI:78435"/>
        <dbReference type="EC" id="2.4.99.28"/>
    </reaction>
</comment>
<organism evidence="12 13">
    <name type="scientific">Candidatus Shapirobacteria bacterium CG10_big_fil_rev_8_21_14_0_10_36_6</name>
    <dbReference type="NCBI Taxonomy" id="1974886"/>
    <lineage>
        <taxon>Bacteria</taxon>
        <taxon>Candidatus Shapironibacteriota</taxon>
    </lineage>
</organism>
<gene>
    <name evidence="12" type="ORF">COU93_00735</name>
</gene>
<evidence type="ECO:0000256" key="3">
    <source>
        <dbReference type="ARBA" id="ARBA00022676"/>
    </source>
</evidence>
<dbReference type="InterPro" id="IPR001460">
    <property type="entry name" value="PCN-bd_Tpept"/>
</dbReference>
<evidence type="ECO:0000256" key="6">
    <source>
        <dbReference type="ARBA" id="ARBA00022984"/>
    </source>
</evidence>
<keyword evidence="8" id="KW-0961">Cell wall biogenesis/degradation</keyword>
<dbReference type="GO" id="GO:0008360">
    <property type="term" value="P:regulation of cell shape"/>
    <property type="evidence" value="ECO:0007669"/>
    <property type="project" value="UniProtKB-KW"/>
</dbReference>
<keyword evidence="3" id="KW-0328">Glycosyltransferase</keyword>
<dbReference type="InterPro" id="IPR012338">
    <property type="entry name" value="Beta-lactam/transpept-like"/>
</dbReference>
<keyword evidence="6" id="KW-0573">Peptidoglycan synthesis</keyword>
<sequence>MVEDGHITPDQKIEAQKELENYKFYENKTQLLSPHFVFWVKDILIEKYGEDVVDGAGLKIITTLDLTIQNEVQKIVSEEIDKSEKLGISNGAAMVIDPTNGQVLAMVGSRGYNSDKTDGKFNVVTQGLRQPGSAIKPITYLMAIKKGYTAASLIMDTPVTFLSTSPGQKDYSPQNYTGKFLGPLSLRQALGNSINTTAVKTLARVGISNMLKQAFDMGLMTLEPTTENLKRFGYAVTLGGADVYMIDLASAYGAFANGGKRFDLVGILKVEDQKGRVLEEYKEVSGKQVMTPQEAFIISNILSDNSAREITFGAVNLLNITGYQVAVKTGTTNDKRDNWTIGWTPNLLVSVWVGNNDNSPMGKVASGVSGASPIWRRIMLSTTKTRNKQDFPIPDKIISLEVDKISGYLSHDGFASRQEYFIDGTQMVGTDLIHLQAKVCKDKAGLATPEDVANNNFNTKEFFKFSEDDPVSTDGKNRWQEGIDGWIAIQADKDKYFPPTDYCRTDGMVTVNFDSPSDRQTVSNNFDIKISTSSLKKINEVKLWVNG</sequence>
<dbReference type="GO" id="GO:0030288">
    <property type="term" value="C:outer membrane-bounded periplasmic space"/>
    <property type="evidence" value="ECO:0007669"/>
    <property type="project" value="TreeGrafter"/>
</dbReference>
<dbReference type="GO" id="GO:0071555">
    <property type="term" value="P:cell wall organization"/>
    <property type="evidence" value="ECO:0007669"/>
    <property type="project" value="UniProtKB-KW"/>
</dbReference>
<keyword evidence="2" id="KW-1003">Cell membrane</keyword>
<keyword evidence="5" id="KW-0133">Cell shape</keyword>